<evidence type="ECO:0000256" key="2">
    <source>
        <dbReference type="PROSITE-ProRule" id="PRU00708"/>
    </source>
</evidence>
<dbReference type="InterPro" id="IPR046960">
    <property type="entry name" value="PPR_At4g14850-like_plant"/>
</dbReference>
<keyword evidence="1" id="KW-0677">Repeat</keyword>
<dbReference type="Pfam" id="PF13041">
    <property type="entry name" value="PPR_2"/>
    <property type="match status" value="1"/>
</dbReference>
<dbReference type="PROSITE" id="PS51375">
    <property type="entry name" value="PPR"/>
    <property type="match status" value="1"/>
</dbReference>
<dbReference type="NCBIfam" id="TIGR00756">
    <property type="entry name" value="PPR"/>
    <property type="match status" value="1"/>
</dbReference>
<dbReference type="InterPro" id="IPR002885">
    <property type="entry name" value="PPR_rpt"/>
</dbReference>
<dbReference type="FunFam" id="1.25.40.10:FF:000184">
    <property type="entry name" value="Pentatricopeptide repeat-containing protein, chloroplastic"/>
    <property type="match status" value="1"/>
</dbReference>
<evidence type="ECO:0008006" key="5">
    <source>
        <dbReference type="Google" id="ProtNLM"/>
    </source>
</evidence>
<reference evidence="3 4" key="1">
    <citation type="journal article" date="2018" name="Proc. Natl. Acad. Sci. U.S.A.">
        <title>Draft genome sequence of Camellia sinensis var. sinensis provides insights into the evolution of the tea genome and tea quality.</title>
        <authorList>
            <person name="Wei C."/>
            <person name="Yang H."/>
            <person name="Wang S."/>
            <person name="Zhao J."/>
            <person name="Liu C."/>
            <person name="Gao L."/>
            <person name="Xia E."/>
            <person name="Lu Y."/>
            <person name="Tai Y."/>
            <person name="She G."/>
            <person name="Sun J."/>
            <person name="Cao H."/>
            <person name="Tong W."/>
            <person name="Gao Q."/>
            <person name="Li Y."/>
            <person name="Deng W."/>
            <person name="Jiang X."/>
            <person name="Wang W."/>
            <person name="Chen Q."/>
            <person name="Zhang S."/>
            <person name="Li H."/>
            <person name="Wu J."/>
            <person name="Wang P."/>
            <person name="Li P."/>
            <person name="Shi C."/>
            <person name="Zheng F."/>
            <person name="Jian J."/>
            <person name="Huang B."/>
            <person name="Shan D."/>
            <person name="Shi M."/>
            <person name="Fang C."/>
            <person name="Yue Y."/>
            <person name="Li F."/>
            <person name="Li D."/>
            <person name="Wei S."/>
            <person name="Han B."/>
            <person name="Jiang C."/>
            <person name="Yin Y."/>
            <person name="Xia T."/>
            <person name="Zhang Z."/>
            <person name="Bennetzen J.L."/>
            <person name="Zhao S."/>
            <person name="Wan X."/>
        </authorList>
    </citation>
    <scope>NUCLEOTIDE SEQUENCE [LARGE SCALE GENOMIC DNA]</scope>
    <source>
        <strain evidence="4">cv. Shuchazao</strain>
        <tissue evidence="3">Leaf</tissue>
    </source>
</reference>
<dbReference type="Pfam" id="PF20431">
    <property type="entry name" value="E_motif"/>
    <property type="match status" value="1"/>
</dbReference>
<evidence type="ECO:0000313" key="4">
    <source>
        <dbReference type="Proteomes" id="UP000306102"/>
    </source>
</evidence>
<dbReference type="EMBL" id="SDRB02005229">
    <property type="protein sequence ID" value="THG14577.1"/>
    <property type="molecule type" value="Genomic_DNA"/>
</dbReference>
<accession>A0A4V3WP09</accession>
<dbReference type="InterPro" id="IPR011990">
    <property type="entry name" value="TPR-like_helical_dom_sf"/>
</dbReference>
<dbReference type="Gene3D" id="1.25.40.10">
    <property type="entry name" value="Tetratricopeptide repeat domain"/>
    <property type="match status" value="3"/>
</dbReference>
<organism evidence="3 4">
    <name type="scientific">Camellia sinensis var. sinensis</name>
    <name type="common">China tea</name>
    <dbReference type="NCBI Taxonomy" id="542762"/>
    <lineage>
        <taxon>Eukaryota</taxon>
        <taxon>Viridiplantae</taxon>
        <taxon>Streptophyta</taxon>
        <taxon>Embryophyta</taxon>
        <taxon>Tracheophyta</taxon>
        <taxon>Spermatophyta</taxon>
        <taxon>Magnoliopsida</taxon>
        <taxon>eudicotyledons</taxon>
        <taxon>Gunneridae</taxon>
        <taxon>Pentapetalae</taxon>
        <taxon>asterids</taxon>
        <taxon>Ericales</taxon>
        <taxon>Theaceae</taxon>
        <taxon>Camellia</taxon>
    </lineage>
</organism>
<gene>
    <name evidence="3" type="ORF">TEA_004983</name>
</gene>
<feature type="repeat" description="PPR" evidence="2">
    <location>
        <begin position="101"/>
        <end position="135"/>
    </location>
</feature>
<dbReference type="PANTHER" id="PTHR47926">
    <property type="entry name" value="PENTATRICOPEPTIDE REPEAT-CONTAINING PROTEIN"/>
    <property type="match status" value="1"/>
</dbReference>
<sequence>MPESAMVSGYVWNEHFNEAIELFRKLKSCANVRPNRSLLVGVLNACAAVGAFEEGKWVHANINENFSELELQLGTALIDYYAKCGNIKDAENIFNKIPCKDVTTWSAMILGLAINGNNEMGLQLFAEMERRGPKPNAVTLVAVLAACNCLTIVNKSWRLFGRMSKVYDISPVIEHYGCMVDLLPRAGQIREAEVMIKSMPMEPDGAIWGSLLNECLMHGHVELGKKAGKLLIQLEPRNSGRYVLLANMYAAMGRWESVVRLRKMMKDKKVDTCPAWSFIEIDGIVHRFVVDDKCKDFMIFRNPAKRNKTIILILIGVYFQHTLQKVWSRANTIGIGKGSEAVEKKQHSASEVWSTKPRVHANDSIIDMALFLANDDTTPTCELHGV</sequence>
<evidence type="ECO:0000256" key="1">
    <source>
        <dbReference type="ARBA" id="ARBA00022737"/>
    </source>
</evidence>
<dbReference type="GO" id="GO:0003723">
    <property type="term" value="F:RNA binding"/>
    <property type="evidence" value="ECO:0007669"/>
    <property type="project" value="InterPro"/>
</dbReference>
<evidence type="ECO:0000313" key="3">
    <source>
        <dbReference type="EMBL" id="THG14577.1"/>
    </source>
</evidence>
<proteinExistence type="predicted"/>
<comment type="caution">
    <text evidence="3">The sequence shown here is derived from an EMBL/GenBank/DDBJ whole genome shotgun (WGS) entry which is preliminary data.</text>
</comment>
<keyword evidence="4" id="KW-1185">Reference proteome</keyword>
<dbReference type="Proteomes" id="UP000306102">
    <property type="component" value="Unassembled WGS sequence"/>
</dbReference>
<name>A0A4V3WP09_CAMSN</name>
<dbReference type="AlphaFoldDB" id="A0A4V3WP09"/>
<dbReference type="PANTHER" id="PTHR47926:SF350">
    <property type="entry name" value="(WILD MALAYSIAN BANANA) HYPOTHETICAL PROTEIN"/>
    <property type="match status" value="1"/>
</dbReference>
<dbReference type="Pfam" id="PF01535">
    <property type="entry name" value="PPR"/>
    <property type="match status" value="1"/>
</dbReference>
<dbReference type="InterPro" id="IPR046848">
    <property type="entry name" value="E_motif"/>
</dbReference>
<protein>
    <recommendedName>
        <fullName evidence="5">Pentatricopeptide repeat-containing protein</fullName>
    </recommendedName>
</protein>
<dbReference type="GO" id="GO:0009451">
    <property type="term" value="P:RNA modification"/>
    <property type="evidence" value="ECO:0007669"/>
    <property type="project" value="InterPro"/>
</dbReference>